<feature type="region of interest" description="Disordered" evidence="1">
    <location>
        <begin position="1"/>
        <end position="38"/>
    </location>
</feature>
<name>A0A4V6AAK2_POPAL</name>
<dbReference type="STRING" id="43335.A0A4V6AAK2"/>
<organism evidence="2">
    <name type="scientific">Populus alba</name>
    <name type="common">White poplar</name>
    <dbReference type="NCBI Taxonomy" id="43335"/>
    <lineage>
        <taxon>Eukaryota</taxon>
        <taxon>Viridiplantae</taxon>
        <taxon>Streptophyta</taxon>
        <taxon>Embryophyta</taxon>
        <taxon>Tracheophyta</taxon>
        <taxon>Spermatophyta</taxon>
        <taxon>Magnoliopsida</taxon>
        <taxon>eudicotyledons</taxon>
        <taxon>Gunneridae</taxon>
        <taxon>Pentapetalae</taxon>
        <taxon>rosids</taxon>
        <taxon>fabids</taxon>
        <taxon>Malpighiales</taxon>
        <taxon>Salicaceae</taxon>
        <taxon>Saliceae</taxon>
        <taxon>Populus</taxon>
    </lineage>
</organism>
<dbReference type="PANTHER" id="PTHR31680:SF4">
    <property type="entry name" value="LONGIFOLIA PROTEIN"/>
    <property type="match status" value="1"/>
</dbReference>
<dbReference type="GO" id="GO:0051513">
    <property type="term" value="P:regulation of monopolar cell growth"/>
    <property type="evidence" value="ECO:0007669"/>
    <property type="project" value="InterPro"/>
</dbReference>
<evidence type="ECO:0000313" key="2">
    <source>
        <dbReference type="EMBL" id="TKS11526.1"/>
    </source>
</evidence>
<gene>
    <name evidence="2" type="ORF">D5086_0000072590</name>
</gene>
<proteinExistence type="predicted"/>
<comment type="caution">
    <text evidence="2">The sequence shown here is derived from an EMBL/GenBank/DDBJ whole genome shotgun (WGS) entry which is preliminary data.</text>
</comment>
<dbReference type="PANTHER" id="PTHR31680">
    <property type="entry name" value="LONGIFOLIA PROTEIN"/>
    <property type="match status" value="1"/>
</dbReference>
<dbReference type="EMBL" id="RCHU01000206">
    <property type="protein sequence ID" value="TKS11526.1"/>
    <property type="molecule type" value="Genomic_DNA"/>
</dbReference>
<dbReference type="InterPro" id="IPR033334">
    <property type="entry name" value="LNG1/2"/>
</dbReference>
<protein>
    <recommendedName>
        <fullName evidence="3">DUF3741 domain-containing protein</fullName>
    </recommendedName>
</protein>
<evidence type="ECO:0008006" key="3">
    <source>
        <dbReference type="Google" id="ProtNLM"/>
    </source>
</evidence>
<accession>A0A4V6AAK2</accession>
<reference evidence="2" key="1">
    <citation type="submission" date="2018-10" db="EMBL/GenBank/DDBJ databases">
        <title>Population genomic analysis revealed the cold adaptation of white poplar.</title>
        <authorList>
            <person name="Liu Y.-J."/>
        </authorList>
    </citation>
    <scope>NUCLEOTIDE SEQUENCE [LARGE SCALE GENOMIC DNA]</scope>
    <source>
        <strain evidence="2">PAL-ZL1</strain>
    </source>
</reference>
<dbReference type="AlphaFoldDB" id="A0A4V6AAK2"/>
<evidence type="ECO:0000256" key="1">
    <source>
        <dbReference type="SAM" id="MobiDB-lite"/>
    </source>
</evidence>
<sequence length="305" mass="34324">MSHIVKHKDSPRALQASKSADGSYRVGNKGKKNAPPVDLKESLKVLAKLHEAPWYYNETKEHPRSSYESKDGSWHTIPKDAARFSCDGWGINHLSFESRDTIKSTPKLKELPRLSLDSRVISVSGSNIDSRSNYLPKDLESISNSNENIFTLQQSLKTQKRPPSMVAKLMGLEGLLDSAFTSHSQPGLIKNSLVEHDDSFSKSLKTNDPNRPIHILKSQRNSVKDPISPRWKNPDLVMKPISRLPIEPAPWKQLDGSRCSLNQPFKPEKVPGKTPNLFPSVYLFQAAHDLLHVLEPIRRKQTLTS</sequence>